<evidence type="ECO:0000313" key="1">
    <source>
        <dbReference type="EMBL" id="MEQ1403843.1"/>
    </source>
</evidence>
<dbReference type="Proteomes" id="UP001496627">
    <property type="component" value="Unassembled WGS sequence"/>
</dbReference>
<accession>A0ABV0LW68</accession>
<dbReference type="EMBL" id="JBEAAL010000001">
    <property type="protein sequence ID" value="MEQ1403843.1"/>
    <property type="molecule type" value="Genomic_DNA"/>
</dbReference>
<reference evidence="1 2" key="1">
    <citation type="submission" date="2024-05" db="EMBL/GenBank/DDBJ databases">
        <title>Neorhizobium sp. Rsf11, a plant growth promoting and heavy metal resistant PAH-degrader.</title>
        <authorList>
            <person name="Golubev S.N."/>
            <person name="Muratova A.Y."/>
            <person name="Markelova M.I."/>
        </authorList>
    </citation>
    <scope>NUCLEOTIDE SEQUENCE [LARGE SCALE GENOMIC DNA]</scope>
    <source>
        <strain evidence="1 2">Rsf11</strain>
    </source>
</reference>
<name>A0ABV0LW68_9HYPH</name>
<keyword evidence="2" id="KW-1185">Reference proteome</keyword>
<organism evidence="1 2">
    <name type="scientific">Neorhizobium phenanthreniclasticum</name>
    <dbReference type="NCBI Taxonomy" id="3157917"/>
    <lineage>
        <taxon>Bacteria</taxon>
        <taxon>Pseudomonadati</taxon>
        <taxon>Pseudomonadota</taxon>
        <taxon>Alphaproteobacteria</taxon>
        <taxon>Hyphomicrobiales</taxon>
        <taxon>Rhizobiaceae</taxon>
        <taxon>Rhizobium/Agrobacterium group</taxon>
        <taxon>Neorhizobium</taxon>
    </lineage>
</organism>
<protein>
    <submittedName>
        <fullName evidence="1">Uncharacterized protein</fullName>
    </submittedName>
</protein>
<sequence>MLYACDRAWWEKFGGCPEFKGIKLTADQSPLLHKWGIQPVAVDKKSDQLELSKFGTVGWGGNSGFQALNVAVQFMCRRIILVGYDMSLKNGVHWHGKHPKGMNNPHDGNIARWRRCLDAAADTLDAVGVEVINASHSSALERYPKMTLMEAFDHHARHA</sequence>
<dbReference type="RefSeq" id="WP_348862145.1">
    <property type="nucleotide sequence ID" value="NZ_JBEAAL010000001.1"/>
</dbReference>
<gene>
    <name evidence="1" type="ORF">ABK249_02760</name>
</gene>
<evidence type="ECO:0000313" key="2">
    <source>
        <dbReference type="Proteomes" id="UP001496627"/>
    </source>
</evidence>
<comment type="caution">
    <text evidence="1">The sequence shown here is derived from an EMBL/GenBank/DDBJ whole genome shotgun (WGS) entry which is preliminary data.</text>
</comment>
<proteinExistence type="predicted"/>